<dbReference type="EMBL" id="JARZHI010000063">
    <property type="protein sequence ID" value="MDI1435670.1"/>
    <property type="molecule type" value="Genomic_DNA"/>
</dbReference>
<proteinExistence type="predicted"/>
<accession>A0ABT6P4W9</accession>
<comment type="caution">
    <text evidence="2">The sequence shown here is derived from an EMBL/GenBank/DDBJ whole genome shotgun (WGS) entry which is preliminary data.</text>
</comment>
<dbReference type="Pfam" id="PF13924">
    <property type="entry name" value="Lipocalin_5"/>
    <property type="match status" value="1"/>
</dbReference>
<name>A0ABT6P4W9_9BACT</name>
<reference evidence="2 3" key="1">
    <citation type="submission" date="2023-04" db="EMBL/GenBank/DDBJ databases">
        <title>The genome sequence of Polyangium sorediatum DSM14670.</title>
        <authorList>
            <person name="Zhang X."/>
        </authorList>
    </citation>
    <scope>NUCLEOTIDE SEQUENCE [LARGE SCALE GENOMIC DNA]</scope>
    <source>
        <strain evidence="2 3">DSM 14670</strain>
    </source>
</reference>
<evidence type="ECO:0000259" key="1">
    <source>
        <dbReference type="Pfam" id="PF13924"/>
    </source>
</evidence>
<keyword evidence="3" id="KW-1185">Reference proteome</keyword>
<organism evidence="2 3">
    <name type="scientific">Polyangium sorediatum</name>
    <dbReference type="NCBI Taxonomy" id="889274"/>
    <lineage>
        <taxon>Bacteria</taxon>
        <taxon>Pseudomonadati</taxon>
        <taxon>Myxococcota</taxon>
        <taxon>Polyangia</taxon>
        <taxon>Polyangiales</taxon>
        <taxon>Polyangiaceae</taxon>
        <taxon>Polyangium</taxon>
    </lineage>
</organism>
<dbReference type="RefSeq" id="WP_284721525.1">
    <property type="nucleotide sequence ID" value="NZ_JARZHI010000063.1"/>
</dbReference>
<protein>
    <submittedName>
        <fullName evidence="2">Lipocalin-like domain-containing protein</fullName>
    </submittedName>
</protein>
<evidence type="ECO:0000313" key="2">
    <source>
        <dbReference type="EMBL" id="MDI1435670.1"/>
    </source>
</evidence>
<feature type="domain" description="Lipocalin-like" evidence="1">
    <location>
        <begin position="5"/>
        <end position="141"/>
    </location>
</feature>
<gene>
    <name evidence="2" type="ORF">QHF89_39570</name>
</gene>
<dbReference type="InterPro" id="IPR024311">
    <property type="entry name" value="Lipocalin-like"/>
</dbReference>
<dbReference type="Proteomes" id="UP001160301">
    <property type="component" value="Unassembled WGS sequence"/>
</dbReference>
<evidence type="ECO:0000313" key="3">
    <source>
        <dbReference type="Proteomes" id="UP001160301"/>
    </source>
</evidence>
<sequence length="141" mass="15662">MKNLIGTWHLVSFEVRRIDGSIDSPMGPHPRGLLIYTADGHMAAQLSHADRDPFSSGDIWSATPEAFQAAYTSYVAYYGRYEVDEEGGVVRHLVEGSLFPNWCGGAQARQVALDGDHLVLSSPFIRHSHPQGLSVLRWRRA</sequence>